<dbReference type="Gene3D" id="2.20.25.590">
    <property type="match status" value="1"/>
</dbReference>
<protein>
    <recommendedName>
        <fullName evidence="5">Beta-microseminoprotein</fullName>
    </recommendedName>
</protein>
<reference evidence="6" key="2">
    <citation type="submission" date="2025-05" db="UniProtKB">
        <authorList>
            <consortium name="Ensembl"/>
        </authorList>
    </citation>
    <scope>IDENTIFICATION</scope>
</reference>
<dbReference type="PANTHER" id="PTHR10500">
    <property type="entry name" value="BETA-MICROSEMINOPROTEIN"/>
    <property type="match status" value="1"/>
</dbReference>
<proteinExistence type="inferred from homology"/>
<evidence type="ECO:0000313" key="6">
    <source>
        <dbReference type="Ensembl" id="ENSSHAP00000027290.1"/>
    </source>
</evidence>
<dbReference type="OMA" id="ETEIICC"/>
<evidence type="ECO:0000256" key="2">
    <source>
        <dbReference type="ARBA" id="ARBA00010352"/>
    </source>
</evidence>
<name>A0A7N4NRV9_SARHA</name>
<keyword evidence="5" id="KW-0732">Signal</keyword>
<dbReference type="InterPro" id="IPR008735">
    <property type="entry name" value="PSP94"/>
</dbReference>
<dbReference type="PANTHER" id="PTHR10500:SF7">
    <property type="entry name" value="BETA-MICROSEMINOPROTEIN"/>
    <property type="match status" value="1"/>
</dbReference>
<evidence type="ECO:0000256" key="5">
    <source>
        <dbReference type="RuleBase" id="RU364124"/>
    </source>
</evidence>
<organism evidence="6 7">
    <name type="scientific">Sarcophilus harrisii</name>
    <name type="common">Tasmanian devil</name>
    <name type="synonym">Sarcophilus laniarius</name>
    <dbReference type="NCBI Taxonomy" id="9305"/>
    <lineage>
        <taxon>Eukaryota</taxon>
        <taxon>Metazoa</taxon>
        <taxon>Chordata</taxon>
        <taxon>Craniata</taxon>
        <taxon>Vertebrata</taxon>
        <taxon>Euteleostomi</taxon>
        <taxon>Mammalia</taxon>
        <taxon>Metatheria</taxon>
        <taxon>Dasyuromorphia</taxon>
        <taxon>Dasyuridae</taxon>
        <taxon>Sarcophilus</taxon>
    </lineage>
</organism>
<dbReference type="Proteomes" id="UP000007648">
    <property type="component" value="Unassembled WGS sequence"/>
</dbReference>
<evidence type="ECO:0000313" key="7">
    <source>
        <dbReference type="Proteomes" id="UP000007648"/>
    </source>
</evidence>
<keyword evidence="7" id="KW-1185">Reference proteome</keyword>
<dbReference type="Ensembl" id="ENSSHAT00000049582.1">
    <property type="protein sequence ID" value="ENSSHAP00000039917.1"/>
    <property type="gene ID" value="ENSSHAG00000029057.1"/>
</dbReference>
<sequence>NTMLRVLLALAIFVTLCDAQCSLLPLDKDSKELQGCKDSSGIIHDFNSEWKDNCKKCSCTSEGINCCSMIKSPVGYDKVNCQEIFLEESCSYKVIEKANPLKACEVQDYVG</sequence>
<gene>
    <name evidence="6" type="primary">LOC105749226</name>
</gene>
<accession>A0A7N4NRV9</accession>
<dbReference type="Pfam" id="PF05825">
    <property type="entry name" value="PSP94"/>
    <property type="match status" value="1"/>
</dbReference>
<dbReference type="Gene3D" id="2.10.70.10">
    <property type="entry name" value="Complement Module, domain 1"/>
    <property type="match status" value="1"/>
</dbReference>
<comment type="subcellular location">
    <subcellularLocation>
        <location evidence="1 5">Secreted</location>
    </subcellularLocation>
</comment>
<evidence type="ECO:0000256" key="3">
    <source>
        <dbReference type="ARBA" id="ARBA00022525"/>
    </source>
</evidence>
<reference evidence="6 7" key="1">
    <citation type="journal article" date="2011" name="Proc. Natl. Acad. Sci. U.S.A.">
        <title>Genetic diversity and population structure of the endangered marsupial Sarcophilus harrisii (Tasmanian devil).</title>
        <authorList>
            <person name="Miller W."/>
            <person name="Hayes V.M."/>
            <person name="Ratan A."/>
            <person name="Petersen D.C."/>
            <person name="Wittekindt N.E."/>
            <person name="Miller J."/>
            <person name="Walenz B."/>
            <person name="Knight J."/>
            <person name="Qi J."/>
            <person name="Zhao F."/>
            <person name="Wang Q."/>
            <person name="Bedoya-Reina O.C."/>
            <person name="Katiyar N."/>
            <person name="Tomsho L.P."/>
            <person name="Kasson L.M."/>
            <person name="Hardie R.A."/>
            <person name="Woodbridge P."/>
            <person name="Tindall E.A."/>
            <person name="Bertelsen M.F."/>
            <person name="Dixon D."/>
            <person name="Pyecroft S."/>
            <person name="Helgen K.M."/>
            <person name="Lesk A.M."/>
            <person name="Pringle T.H."/>
            <person name="Patterson N."/>
            <person name="Zhang Y."/>
            <person name="Kreiss A."/>
            <person name="Woods G.M."/>
            <person name="Jones M.E."/>
            <person name="Schuster S.C."/>
        </authorList>
    </citation>
    <scope>NUCLEOTIDE SEQUENCE [LARGE SCALE GENOMIC DNA]</scope>
</reference>
<feature type="chain" id="PRO_5044519477" description="Beta-microseminoprotein" evidence="5">
    <location>
        <begin position="20"/>
        <end position="111"/>
    </location>
</feature>
<keyword evidence="3 5" id="KW-0964">Secreted</keyword>
<keyword evidence="4" id="KW-1015">Disulfide bond</keyword>
<dbReference type="AlphaFoldDB" id="A0A7N4NRV9"/>
<comment type="similarity">
    <text evidence="2 5">Belongs to the beta-microseminoprotein family.</text>
</comment>
<feature type="signal peptide" evidence="5">
    <location>
        <begin position="1"/>
        <end position="19"/>
    </location>
</feature>
<dbReference type="GO" id="GO:0005576">
    <property type="term" value="C:extracellular region"/>
    <property type="evidence" value="ECO:0007669"/>
    <property type="project" value="UniProtKB-SubCell"/>
</dbReference>
<dbReference type="GeneTree" id="ENSGT00940000154371"/>
<evidence type="ECO:0000256" key="1">
    <source>
        <dbReference type="ARBA" id="ARBA00004613"/>
    </source>
</evidence>
<dbReference type="Ensembl" id="ENSSHAT00000053156.1">
    <property type="protein sequence ID" value="ENSSHAP00000027290.1"/>
    <property type="gene ID" value="ENSSHAG00000022795.1"/>
</dbReference>
<evidence type="ECO:0000256" key="4">
    <source>
        <dbReference type="ARBA" id="ARBA00023157"/>
    </source>
</evidence>